<comment type="similarity">
    <text evidence="1">Belongs to the cystatin family.</text>
</comment>
<dbReference type="OrthoDB" id="1908104at2759"/>
<feature type="non-terminal residue" evidence="4">
    <location>
        <position position="1"/>
    </location>
</feature>
<feature type="compositionally biased region" description="Basic and acidic residues" evidence="2">
    <location>
        <begin position="159"/>
        <end position="170"/>
    </location>
</feature>
<keyword evidence="5" id="KW-1185">Reference proteome</keyword>
<dbReference type="AlphaFoldDB" id="A0A8T2N363"/>
<dbReference type="Proteomes" id="UP000824540">
    <property type="component" value="Unassembled WGS sequence"/>
</dbReference>
<dbReference type="GO" id="GO:0005737">
    <property type="term" value="C:cytoplasm"/>
    <property type="evidence" value="ECO:0007669"/>
    <property type="project" value="TreeGrafter"/>
</dbReference>
<evidence type="ECO:0000259" key="3">
    <source>
        <dbReference type="Pfam" id="PF00031"/>
    </source>
</evidence>
<dbReference type="PANTHER" id="PTHR46186">
    <property type="entry name" value="CYSTATIN"/>
    <property type="match status" value="1"/>
</dbReference>
<evidence type="ECO:0000313" key="4">
    <source>
        <dbReference type="EMBL" id="KAG9334889.1"/>
    </source>
</evidence>
<feature type="compositionally biased region" description="Basic residues" evidence="2">
    <location>
        <begin position="60"/>
        <end position="75"/>
    </location>
</feature>
<protein>
    <recommendedName>
        <fullName evidence="3">Cystatin domain-containing protein</fullName>
    </recommendedName>
</protein>
<evidence type="ECO:0000256" key="2">
    <source>
        <dbReference type="SAM" id="MobiDB-lite"/>
    </source>
</evidence>
<dbReference type="InterPro" id="IPR000010">
    <property type="entry name" value="Cystatin_dom"/>
</dbReference>
<dbReference type="GO" id="GO:0031982">
    <property type="term" value="C:vesicle"/>
    <property type="evidence" value="ECO:0007669"/>
    <property type="project" value="TreeGrafter"/>
</dbReference>
<feature type="region of interest" description="Disordered" evidence="2">
    <location>
        <begin position="109"/>
        <end position="176"/>
    </location>
</feature>
<dbReference type="InterPro" id="IPR046350">
    <property type="entry name" value="Cystatin_sf"/>
</dbReference>
<dbReference type="SUPFAM" id="SSF54403">
    <property type="entry name" value="Cystatin/monellin"/>
    <property type="match status" value="1"/>
</dbReference>
<dbReference type="GO" id="GO:0004869">
    <property type="term" value="F:cysteine-type endopeptidase inhibitor activity"/>
    <property type="evidence" value="ECO:0007669"/>
    <property type="project" value="InterPro"/>
</dbReference>
<accession>A0A8T2N363</accession>
<gene>
    <name evidence="4" type="ORF">JZ751_006369</name>
</gene>
<reference evidence="4" key="1">
    <citation type="thesis" date="2021" institute="BYU ScholarsArchive" country="Provo, UT, USA">
        <title>Applications of and Algorithms for Genome Assembly and Genomic Analyses with an Emphasis on Marine Teleosts.</title>
        <authorList>
            <person name="Pickett B.D."/>
        </authorList>
    </citation>
    <scope>NUCLEOTIDE SEQUENCE</scope>
    <source>
        <strain evidence="4">HI-2016</strain>
    </source>
</reference>
<dbReference type="Gene3D" id="3.10.450.10">
    <property type="match status" value="1"/>
</dbReference>
<feature type="region of interest" description="Disordered" evidence="2">
    <location>
        <begin position="59"/>
        <end position="80"/>
    </location>
</feature>
<organism evidence="4 5">
    <name type="scientific">Albula glossodonta</name>
    <name type="common">roundjaw bonefish</name>
    <dbReference type="NCBI Taxonomy" id="121402"/>
    <lineage>
        <taxon>Eukaryota</taxon>
        <taxon>Metazoa</taxon>
        <taxon>Chordata</taxon>
        <taxon>Craniata</taxon>
        <taxon>Vertebrata</taxon>
        <taxon>Euteleostomi</taxon>
        <taxon>Actinopterygii</taxon>
        <taxon>Neopterygii</taxon>
        <taxon>Teleostei</taxon>
        <taxon>Albuliformes</taxon>
        <taxon>Albulidae</taxon>
        <taxon>Albula</taxon>
    </lineage>
</organism>
<comment type="caution">
    <text evidence="4">The sequence shown here is derived from an EMBL/GenBank/DDBJ whole genome shotgun (WGS) entry which is preliminary data.</text>
</comment>
<feature type="domain" description="Cystatin" evidence="3">
    <location>
        <begin position="188"/>
        <end position="233"/>
    </location>
</feature>
<proteinExistence type="inferred from homology"/>
<dbReference type="GO" id="GO:0005615">
    <property type="term" value="C:extracellular space"/>
    <property type="evidence" value="ECO:0007669"/>
    <property type="project" value="TreeGrafter"/>
</dbReference>
<dbReference type="CDD" id="cd00042">
    <property type="entry name" value="CY"/>
    <property type="match status" value="1"/>
</dbReference>
<dbReference type="Pfam" id="PF00031">
    <property type="entry name" value="Cystatin"/>
    <property type="match status" value="1"/>
</dbReference>
<dbReference type="PANTHER" id="PTHR46186:SF12">
    <property type="entry name" value="CYSTATIN C (AMYLOID ANGIOPATHY AND CEREBRAL HEMORRHAGE)-RELATED"/>
    <property type="match status" value="1"/>
</dbReference>
<name>A0A8T2N363_9TELE</name>
<evidence type="ECO:0000256" key="1">
    <source>
        <dbReference type="ARBA" id="ARBA00009403"/>
    </source>
</evidence>
<evidence type="ECO:0000313" key="5">
    <source>
        <dbReference type="Proteomes" id="UP000824540"/>
    </source>
</evidence>
<dbReference type="EMBL" id="JAFBMS010000135">
    <property type="protein sequence ID" value="KAG9334889.1"/>
    <property type="molecule type" value="Genomic_DNA"/>
</dbReference>
<sequence length="239" mass="26184">VLHSPDELFEVVGEQLGLLERCKMAASGHKRIEETMEPVVQYSITPPSSRSLFCKSVQGKSRRTSSRVKPTRKGRGLGEAVPWNRRTDDLKRQAVLGIGEEGENLVELKEGPRPTMDQHQWPGDLSVRERLGPRPPPAISKGNGVDLPPAEQIQSKQAPEPHRTRNRQDRQLGGVPAGETVANAGLVGGLSDADINEKGVQNALQFAVVQHNKGSNDMFVSQVSKVIKVQKQVNSLKTK</sequence>